<keyword evidence="6" id="KW-0238">DNA-binding</keyword>
<keyword evidence="5" id="KW-0805">Transcription regulation</keyword>
<dbReference type="EMBL" id="CP033972">
    <property type="protein sequence ID" value="AZG46295.1"/>
    <property type="molecule type" value="Genomic_DNA"/>
</dbReference>
<dbReference type="InterPro" id="IPR022689">
    <property type="entry name" value="Iron_dep_repressor"/>
</dbReference>
<evidence type="ECO:0000256" key="1">
    <source>
        <dbReference type="ARBA" id="ARBA00004496"/>
    </source>
</evidence>
<dbReference type="SUPFAM" id="SSF47979">
    <property type="entry name" value="Iron-dependent repressor protein, dimerization domain"/>
    <property type="match status" value="1"/>
</dbReference>
<comment type="similarity">
    <text evidence="2">Belongs to the DtxR/MntR family.</text>
</comment>
<evidence type="ECO:0000313" key="9">
    <source>
        <dbReference type="EMBL" id="AZG46295.1"/>
    </source>
</evidence>
<evidence type="ECO:0000256" key="7">
    <source>
        <dbReference type="ARBA" id="ARBA00023163"/>
    </source>
</evidence>
<dbReference type="GO" id="GO:0005737">
    <property type="term" value="C:cytoplasm"/>
    <property type="evidence" value="ECO:0007669"/>
    <property type="project" value="UniProtKB-SubCell"/>
</dbReference>
<dbReference type="InterPro" id="IPR008988">
    <property type="entry name" value="Transcriptional_repressor_C"/>
</dbReference>
<dbReference type="InterPro" id="IPR038157">
    <property type="entry name" value="FeoA_core_dom"/>
</dbReference>
<evidence type="ECO:0000256" key="4">
    <source>
        <dbReference type="ARBA" id="ARBA00023004"/>
    </source>
</evidence>
<keyword evidence="7" id="KW-0804">Transcription</keyword>
<evidence type="ECO:0000259" key="8">
    <source>
        <dbReference type="PROSITE" id="PS50944"/>
    </source>
</evidence>
<comment type="subunit">
    <text evidence="3">Homodimer.</text>
</comment>
<dbReference type="GO" id="GO:0046914">
    <property type="term" value="F:transition metal ion binding"/>
    <property type="evidence" value="ECO:0007669"/>
    <property type="project" value="InterPro"/>
</dbReference>
<dbReference type="Gene3D" id="1.10.10.10">
    <property type="entry name" value="Winged helix-like DNA-binding domain superfamily/Winged helix DNA-binding domain"/>
    <property type="match status" value="1"/>
</dbReference>
<evidence type="ECO:0000256" key="6">
    <source>
        <dbReference type="ARBA" id="ARBA00023125"/>
    </source>
</evidence>
<dbReference type="PROSITE" id="PS50944">
    <property type="entry name" value="HTH_DTXR"/>
    <property type="match status" value="1"/>
</dbReference>
<dbReference type="InterPro" id="IPR036421">
    <property type="entry name" value="Fe_dep_repressor_sf"/>
</dbReference>
<name>A0A3G8JNS5_9ACTN</name>
<dbReference type="Gene3D" id="2.30.30.90">
    <property type="match status" value="1"/>
</dbReference>
<dbReference type="InterPro" id="IPR036390">
    <property type="entry name" value="WH_DNA-bd_sf"/>
</dbReference>
<dbReference type="SMART" id="SM00899">
    <property type="entry name" value="FeoA"/>
    <property type="match status" value="1"/>
</dbReference>
<dbReference type="AlphaFoldDB" id="A0A3G8JNS5"/>
<keyword evidence="4" id="KW-0408">Iron</keyword>
<protein>
    <submittedName>
        <fullName evidence="9">Iron-dependent repressor IdeR</fullName>
    </submittedName>
</protein>
<dbReference type="InterPro" id="IPR036388">
    <property type="entry name" value="WH-like_DNA-bd_sf"/>
</dbReference>
<dbReference type="Pfam" id="PF01325">
    <property type="entry name" value="Fe_dep_repress"/>
    <property type="match status" value="1"/>
</dbReference>
<accession>A0A3G8JNS5</accession>
<feature type="domain" description="HTH dtxR-type" evidence="8">
    <location>
        <begin position="4"/>
        <end position="65"/>
    </location>
</feature>
<gene>
    <name evidence="9" type="primary">ideR_6</name>
    <name evidence="9" type="ORF">D7316_02896</name>
</gene>
<dbReference type="PANTHER" id="PTHR33238">
    <property type="entry name" value="IRON (METAL) DEPENDENT REPRESSOR, DTXR FAMILY"/>
    <property type="match status" value="1"/>
</dbReference>
<dbReference type="InterPro" id="IPR050536">
    <property type="entry name" value="DtxR_MntR_Metal-Reg"/>
</dbReference>
<comment type="subcellular location">
    <subcellularLocation>
        <location evidence="1">Cytoplasm</location>
    </subcellularLocation>
</comment>
<sequence length="227" mass="24941">MNRLIDTAETYVRTIYNLGEDGVIPRRARLSERLGQAGPTVTQTVARLERDGLIDVTADHHLALTEHGRQIAVAVTRKHRIAERMLADVIGLPTREVHAEASRWEHVISDEAERGIVELLDDPSTSPWGNPIPGLDQLGVEVAHRPPAVRLAELGRPRSPLPATVRSISEDAQSDDALMAHLVDAGIIPGARIRVEYRPGTYLLRGLDAFELSAKRAHIIQLDPIAS</sequence>
<evidence type="ECO:0000256" key="2">
    <source>
        <dbReference type="ARBA" id="ARBA00007871"/>
    </source>
</evidence>
<dbReference type="GO" id="GO:0046983">
    <property type="term" value="F:protein dimerization activity"/>
    <property type="evidence" value="ECO:0007669"/>
    <property type="project" value="InterPro"/>
</dbReference>
<dbReference type="PANTHER" id="PTHR33238:SF10">
    <property type="entry name" value="IRON-DEPENDENT REPRESSOR IDER"/>
    <property type="match status" value="1"/>
</dbReference>
<dbReference type="RefSeq" id="WP_124708827.1">
    <property type="nucleotide sequence ID" value="NZ_CP033972.1"/>
</dbReference>
<evidence type="ECO:0000256" key="5">
    <source>
        <dbReference type="ARBA" id="ARBA00023015"/>
    </source>
</evidence>
<dbReference type="GO" id="GO:0045892">
    <property type="term" value="P:negative regulation of DNA-templated transcription"/>
    <property type="evidence" value="ECO:0007669"/>
    <property type="project" value="TreeGrafter"/>
</dbReference>
<dbReference type="GO" id="GO:0003700">
    <property type="term" value="F:DNA-binding transcription factor activity"/>
    <property type="evidence" value="ECO:0007669"/>
    <property type="project" value="InterPro"/>
</dbReference>
<dbReference type="InterPro" id="IPR007167">
    <property type="entry name" value="Fe-transptr_FeoA-like"/>
</dbReference>
<keyword evidence="10" id="KW-1185">Reference proteome</keyword>
<proteinExistence type="inferred from homology"/>
<dbReference type="Proteomes" id="UP000271469">
    <property type="component" value="Chromosome"/>
</dbReference>
<dbReference type="InterPro" id="IPR001367">
    <property type="entry name" value="Fe_dep_repressor"/>
</dbReference>
<evidence type="ECO:0000313" key="10">
    <source>
        <dbReference type="Proteomes" id="UP000271469"/>
    </source>
</evidence>
<dbReference type="GO" id="GO:0003677">
    <property type="term" value="F:DNA binding"/>
    <property type="evidence" value="ECO:0007669"/>
    <property type="project" value="UniProtKB-KW"/>
</dbReference>
<dbReference type="SMART" id="SM00529">
    <property type="entry name" value="HTH_DTXR"/>
    <property type="match status" value="1"/>
</dbReference>
<dbReference type="Gene3D" id="1.10.60.10">
    <property type="entry name" value="Iron dependent repressor, metal binding and dimerisation domain"/>
    <property type="match status" value="1"/>
</dbReference>
<dbReference type="Pfam" id="PF02742">
    <property type="entry name" value="Fe_dep_repr_C"/>
    <property type="match status" value="1"/>
</dbReference>
<evidence type="ECO:0000256" key="3">
    <source>
        <dbReference type="ARBA" id="ARBA00011738"/>
    </source>
</evidence>
<dbReference type="InterPro" id="IPR022687">
    <property type="entry name" value="HTH_DTXR"/>
</dbReference>
<dbReference type="SUPFAM" id="SSF46785">
    <property type="entry name" value="Winged helix' DNA-binding domain"/>
    <property type="match status" value="1"/>
</dbReference>
<dbReference type="KEGG" id="gom:D7316_02896"/>
<dbReference type="OrthoDB" id="3208141at2"/>
<reference evidence="9 10" key="1">
    <citation type="submission" date="2018-11" db="EMBL/GenBank/DDBJ databases">
        <title>Gordonia insulae sp. nov., isolated from an island soil.</title>
        <authorList>
            <person name="Kim Y.S."/>
            <person name="Kim S.B."/>
        </authorList>
    </citation>
    <scope>NUCLEOTIDE SEQUENCE [LARGE SCALE GENOMIC DNA]</scope>
    <source>
        <strain evidence="9 10">MMS17-SY073</strain>
    </source>
</reference>
<organism evidence="9 10">
    <name type="scientific">Gordonia insulae</name>
    <dbReference type="NCBI Taxonomy" id="2420509"/>
    <lineage>
        <taxon>Bacteria</taxon>
        <taxon>Bacillati</taxon>
        <taxon>Actinomycetota</taxon>
        <taxon>Actinomycetes</taxon>
        <taxon>Mycobacteriales</taxon>
        <taxon>Gordoniaceae</taxon>
        <taxon>Gordonia</taxon>
    </lineage>
</organism>
<dbReference type="SUPFAM" id="SSF50037">
    <property type="entry name" value="C-terminal domain of transcriptional repressors"/>
    <property type="match status" value="1"/>
</dbReference>